<feature type="domain" description="AAA" evidence="9">
    <location>
        <begin position="291"/>
        <end position="441"/>
    </location>
</feature>
<name>A0ABS0SC66_9HYPH</name>
<dbReference type="InterPro" id="IPR025669">
    <property type="entry name" value="AAA_dom"/>
</dbReference>
<evidence type="ECO:0000313" key="12">
    <source>
        <dbReference type="Proteomes" id="UP000601789"/>
    </source>
</evidence>
<sequence length="474" mass="50566">MDAIVAATGDSEIAALRAQLESVTKRSEVTLSRIERIGAHLARSDWSGLAKSLESAEIPELERMRSELLQALGGTDIGRPASPVLHERLSNLETSLAQIANDEIFGLRSELAATNKEVAALRGAMGSAMLHSNLPPHILTPFYGLQQAAQIATSSYEAMLSRLQALETEASTQLADSRIVSAAIPPISPIFPNKPLMLALGAVGGLGLGIALAFLFENYIGGFTSEQQMQAVLRRKVAATVPRSAVTYGSISDAIIDAPLSRYAEAVRRIRAILDTALRKGGHANETGRGRVIVISSALAEEGKTTLALSLTRTYAVTGRRVLIVDCNMRGPRLSHHLNVDASTGLIDILIRNDPHRDITSLLVRDPMSPALSIVGARSADLPTDQLVASDAFGHIISSARRNFDYVILDAPSLNSAVDGLYLAQHADAVIFVIRWAKTAQHVAASALERMSELLPHGVAVLLALNNPQSTKSG</sequence>
<evidence type="ECO:0000256" key="4">
    <source>
        <dbReference type="ARBA" id="ARBA00022741"/>
    </source>
</evidence>
<dbReference type="Pfam" id="PF13807">
    <property type="entry name" value="GNVR"/>
    <property type="match status" value="1"/>
</dbReference>
<keyword evidence="6" id="KW-0067">ATP-binding</keyword>
<dbReference type="InterPro" id="IPR050445">
    <property type="entry name" value="Bact_polysacc_biosynth/exp"/>
</dbReference>
<evidence type="ECO:0000256" key="8">
    <source>
        <dbReference type="ARBA" id="ARBA00051245"/>
    </source>
</evidence>
<dbReference type="Proteomes" id="UP000601789">
    <property type="component" value="Unassembled WGS sequence"/>
</dbReference>
<reference evidence="11 12" key="1">
    <citation type="submission" date="2020-10" db="EMBL/GenBank/DDBJ databases">
        <title>Aquamicrobium zhengzhouensis sp. nov., a exopolysaccharide producing bacterium isolated from farmland soil.</title>
        <authorList>
            <person name="Wang X."/>
        </authorList>
    </citation>
    <scope>NUCLEOTIDE SEQUENCE [LARGE SCALE GENOMIC DNA]</scope>
    <source>
        <strain evidence="12">cd-1</strain>
    </source>
</reference>
<dbReference type="Gene3D" id="3.40.50.300">
    <property type="entry name" value="P-loop containing nucleotide triphosphate hydrolases"/>
    <property type="match status" value="1"/>
</dbReference>
<dbReference type="PANTHER" id="PTHR32309">
    <property type="entry name" value="TYROSINE-PROTEIN KINASE"/>
    <property type="match status" value="1"/>
</dbReference>
<evidence type="ECO:0000256" key="6">
    <source>
        <dbReference type="ARBA" id="ARBA00022840"/>
    </source>
</evidence>
<dbReference type="SUPFAM" id="SSF52540">
    <property type="entry name" value="P-loop containing nucleoside triphosphate hydrolases"/>
    <property type="match status" value="1"/>
</dbReference>
<dbReference type="InterPro" id="IPR005702">
    <property type="entry name" value="Wzc-like_C"/>
</dbReference>
<evidence type="ECO:0000256" key="2">
    <source>
        <dbReference type="ARBA" id="ARBA00011903"/>
    </source>
</evidence>
<dbReference type="CDD" id="cd05387">
    <property type="entry name" value="BY-kinase"/>
    <property type="match status" value="1"/>
</dbReference>
<keyword evidence="5" id="KW-0418">Kinase</keyword>
<protein>
    <recommendedName>
        <fullName evidence="2">non-specific protein-tyrosine kinase</fullName>
        <ecNumber evidence="2">2.7.10.2</ecNumber>
    </recommendedName>
</protein>
<evidence type="ECO:0000256" key="1">
    <source>
        <dbReference type="ARBA" id="ARBA00007316"/>
    </source>
</evidence>
<dbReference type="InterPro" id="IPR032807">
    <property type="entry name" value="GNVR"/>
</dbReference>
<accession>A0ABS0SC66</accession>
<evidence type="ECO:0000256" key="5">
    <source>
        <dbReference type="ARBA" id="ARBA00022777"/>
    </source>
</evidence>
<dbReference type="EC" id="2.7.10.2" evidence="2"/>
<dbReference type="InterPro" id="IPR027417">
    <property type="entry name" value="P-loop_NTPase"/>
</dbReference>
<dbReference type="RefSeq" id="WP_198476273.1">
    <property type="nucleotide sequence ID" value="NZ_JADGMQ010000005.1"/>
</dbReference>
<keyword evidence="4" id="KW-0547">Nucleotide-binding</keyword>
<evidence type="ECO:0000313" key="11">
    <source>
        <dbReference type="EMBL" id="MBI1620856.1"/>
    </source>
</evidence>
<evidence type="ECO:0000256" key="7">
    <source>
        <dbReference type="ARBA" id="ARBA00023137"/>
    </source>
</evidence>
<dbReference type="EMBL" id="JADGMQ010000005">
    <property type="protein sequence ID" value="MBI1620856.1"/>
    <property type="molecule type" value="Genomic_DNA"/>
</dbReference>
<evidence type="ECO:0000256" key="3">
    <source>
        <dbReference type="ARBA" id="ARBA00022679"/>
    </source>
</evidence>
<gene>
    <name evidence="11" type="ORF">IOD40_09310</name>
</gene>
<dbReference type="PANTHER" id="PTHR32309:SF13">
    <property type="entry name" value="FERRIC ENTEROBACTIN TRANSPORT PROTEIN FEPE"/>
    <property type="match status" value="1"/>
</dbReference>
<keyword evidence="3" id="KW-0808">Transferase</keyword>
<organism evidence="11 12">
    <name type="scientific">Aquamicrobium zhengzhouense</name>
    <dbReference type="NCBI Taxonomy" id="2781738"/>
    <lineage>
        <taxon>Bacteria</taxon>
        <taxon>Pseudomonadati</taxon>
        <taxon>Pseudomonadota</taxon>
        <taxon>Alphaproteobacteria</taxon>
        <taxon>Hyphomicrobiales</taxon>
        <taxon>Phyllobacteriaceae</taxon>
        <taxon>Aquamicrobium</taxon>
    </lineage>
</organism>
<feature type="domain" description="Tyrosine-protein kinase G-rich" evidence="10">
    <location>
        <begin position="145"/>
        <end position="215"/>
    </location>
</feature>
<evidence type="ECO:0000259" key="10">
    <source>
        <dbReference type="Pfam" id="PF13807"/>
    </source>
</evidence>
<dbReference type="Pfam" id="PF13614">
    <property type="entry name" value="AAA_31"/>
    <property type="match status" value="1"/>
</dbReference>
<keyword evidence="12" id="KW-1185">Reference proteome</keyword>
<proteinExistence type="inferred from homology"/>
<comment type="similarity">
    <text evidence="1">Belongs to the CpsD/CapB family.</text>
</comment>
<evidence type="ECO:0000259" key="9">
    <source>
        <dbReference type="Pfam" id="PF13614"/>
    </source>
</evidence>
<keyword evidence="7" id="KW-0829">Tyrosine-protein kinase</keyword>
<comment type="catalytic activity">
    <reaction evidence="8">
        <text>L-tyrosyl-[protein] + ATP = O-phospho-L-tyrosyl-[protein] + ADP + H(+)</text>
        <dbReference type="Rhea" id="RHEA:10596"/>
        <dbReference type="Rhea" id="RHEA-COMP:10136"/>
        <dbReference type="Rhea" id="RHEA-COMP:20101"/>
        <dbReference type="ChEBI" id="CHEBI:15378"/>
        <dbReference type="ChEBI" id="CHEBI:30616"/>
        <dbReference type="ChEBI" id="CHEBI:46858"/>
        <dbReference type="ChEBI" id="CHEBI:61978"/>
        <dbReference type="ChEBI" id="CHEBI:456216"/>
        <dbReference type="EC" id="2.7.10.2"/>
    </reaction>
</comment>
<comment type="caution">
    <text evidence="11">The sequence shown here is derived from an EMBL/GenBank/DDBJ whole genome shotgun (WGS) entry which is preliminary data.</text>
</comment>